<dbReference type="PANTHER" id="PTHR47947">
    <property type="entry name" value="CYTOCHROME P450 82C3-RELATED"/>
    <property type="match status" value="1"/>
</dbReference>
<keyword evidence="3 7" id="KW-0560">Oxidoreductase</keyword>
<keyword evidence="5 7" id="KW-0503">Monooxygenase</keyword>
<keyword evidence="2 6" id="KW-0479">Metal-binding</keyword>
<keyword evidence="4 6" id="KW-0408">Iron</keyword>
<keyword evidence="1 6" id="KW-0349">Heme</keyword>
<dbReference type="InterPro" id="IPR002401">
    <property type="entry name" value="Cyt_P450_E_grp-I"/>
</dbReference>
<evidence type="ECO:0000256" key="3">
    <source>
        <dbReference type="ARBA" id="ARBA00023002"/>
    </source>
</evidence>
<reference evidence="8" key="1">
    <citation type="journal article" date="2020" name="Fitoterapia">
        <title>Differential transcriptome and metabolome analysis of Plumbago zeylanica L. reveal putative genes involved in plumbagin biosynthesis.</title>
        <authorList>
            <person name="Vasav A.P."/>
            <person name="Pable A.A."/>
            <person name="Barvkar V.T."/>
        </authorList>
    </citation>
    <scope>NUCLEOTIDE SEQUENCE</scope>
</reference>
<reference evidence="8" key="2">
    <citation type="submission" date="2021-12" db="EMBL/GenBank/DDBJ databases">
        <authorList>
            <person name="Vasav A.P."/>
            <person name="Pable A.A."/>
            <person name="Barvkar V.T."/>
        </authorList>
    </citation>
    <scope>NUCLEOTIDE SEQUENCE</scope>
</reference>
<proteinExistence type="evidence at transcript level"/>
<reference evidence="8" key="3">
    <citation type="journal article" date="2022" name="Planta">
        <title>Functional genomics-enabled characterization of CYP81B140 and CYP81B141 from Plumbago zeylanica L. substantiates their involvement in plumbagin biosynthesis.</title>
        <authorList>
            <person name="Vasav A.P."/>
            <person name="Godbole R.C."/>
            <person name="Darshetkar A.M."/>
            <person name="Pable A.A."/>
            <person name="Barvkar V.T."/>
        </authorList>
    </citation>
    <scope>NUCLEOTIDE SEQUENCE</scope>
</reference>
<dbReference type="Gene3D" id="1.10.630.10">
    <property type="entry name" value="Cytochrome P450"/>
    <property type="match status" value="1"/>
</dbReference>
<dbReference type="Pfam" id="PF00067">
    <property type="entry name" value="p450"/>
    <property type="match status" value="1"/>
</dbReference>
<dbReference type="PRINTS" id="PR00463">
    <property type="entry name" value="EP450I"/>
</dbReference>
<organism evidence="8">
    <name type="scientific">Plumbago zeylanica</name>
    <dbReference type="NCBI Taxonomy" id="76149"/>
    <lineage>
        <taxon>Eukaryota</taxon>
        <taxon>Viridiplantae</taxon>
        <taxon>Streptophyta</taxon>
        <taxon>Embryophyta</taxon>
        <taxon>Tracheophyta</taxon>
        <taxon>Spermatophyta</taxon>
        <taxon>Magnoliopsida</taxon>
        <taxon>eudicotyledons</taxon>
        <taxon>Gunneridae</taxon>
        <taxon>Pentapetalae</taxon>
        <taxon>Caryophyllales</taxon>
        <taxon>Plumbaginaceae</taxon>
        <taxon>Plumbago</taxon>
    </lineage>
</organism>
<dbReference type="PROSITE" id="PS00086">
    <property type="entry name" value="CYTOCHROME_P450"/>
    <property type="match status" value="1"/>
</dbReference>
<protein>
    <submittedName>
        <fullName evidence="8">CYP81B140</fullName>
    </submittedName>
</protein>
<sequence length="517" mass="59618">MEDLWVYLATLVAIYYVISKSSKKKKENLPPSPFPSLPIVGHLHLFKEPIHRNLAKVADRYGPLVLLHMGGRRILVVSSPSAAEECLNQKDVQLANRPELVISEIFGYKSTSMIWAPYGELWRNLRRVTAQELLSIHRLQLLAGIRCEEVKFLLRRINNEMIPGGGEWKTLNVKKFLFETVNNVMMRMIAGKRYYGEGDEDPEGRMFRHMFRLNEKMGEITTIGDFFPTLRWFSAWQEKTYKSVFKETDQFFQDLVDQHRRRMIEEGENFDSNRKGSSMIDVLLSLQKTDPELYTEETVKGLVLLLLIAGTDTSAATSEWALSVLLNNPDALKKAQKEIDQVVGHDRLVEESDLKNLVYLRCVIKETLRMYPVSPLLLHNSTKETDVIVGGYTIPRDTIVWINLWAIHNDPKVWKEPRKFKPERFYEEVALNKLGRSNNHNFSIMPFGAGRRSCPGESLAHRMVGMILSTLLQNFEWARLGEEEVEMAECVGFTMPKDNPLIAKCRRRKQNTVNLAM</sequence>
<dbReference type="FunFam" id="1.10.630.10:FF:000026">
    <property type="entry name" value="Cytochrome P450 82C4"/>
    <property type="match status" value="1"/>
</dbReference>
<dbReference type="InterPro" id="IPR050651">
    <property type="entry name" value="Plant_Cytochrome_P450_Monoox"/>
</dbReference>
<dbReference type="PRINTS" id="PR00385">
    <property type="entry name" value="P450"/>
</dbReference>
<evidence type="ECO:0000256" key="7">
    <source>
        <dbReference type="RuleBase" id="RU000461"/>
    </source>
</evidence>
<dbReference type="AlphaFoldDB" id="A0A9E9P722"/>
<comment type="similarity">
    <text evidence="7">Belongs to the cytochrome P450 family.</text>
</comment>
<comment type="cofactor">
    <cofactor evidence="6">
        <name>heme</name>
        <dbReference type="ChEBI" id="CHEBI:30413"/>
    </cofactor>
</comment>
<name>A0A9E9P722_9CARY</name>
<dbReference type="GO" id="GO:0005506">
    <property type="term" value="F:iron ion binding"/>
    <property type="evidence" value="ECO:0007669"/>
    <property type="project" value="InterPro"/>
</dbReference>
<dbReference type="EMBL" id="OL692354">
    <property type="protein sequence ID" value="WAW38264.1"/>
    <property type="molecule type" value="mRNA"/>
</dbReference>
<evidence type="ECO:0000256" key="6">
    <source>
        <dbReference type="PIRSR" id="PIRSR602401-1"/>
    </source>
</evidence>
<accession>A0A9E9P722</accession>
<evidence type="ECO:0000256" key="1">
    <source>
        <dbReference type="ARBA" id="ARBA00022617"/>
    </source>
</evidence>
<dbReference type="InterPro" id="IPR001128">
    <property type="entry name" value="Cyt_P450"/>
</dbReference>
<evidence type="ECO:0000313" key="8">
    <source>
        <dbReference type="EMBL" id="WAW38264.1"/>
    </source>
</evidence>
<dbReference type="GO" id="GO:0004497">
    <property type="term" value="F:monooxygenase activity"/>
    <property type="evidence" value="ECO:0007669"/>
    <property type="project" value="UniProtKB-KW"/>
</dbReference>
<dbReference type="PANTHER" id="PTHR47947:SF24">
    <property type="entry name" value="ISOFLAVONE 2'-HYDROXYLASE-LIKE"/>
    <property type="match status" value="1"/>
</dbReference>
<dbReference type="GO" id="GO:0016705">
    <property type="term" value="F:oxidoreductase activity, acting on paired donors, with incorporation or reduction of molecular oxygen"/>
    <property type="evidence" value="ECO:0007669"/>
    <property type="project" value="InterPro"/>
</dbReference>
<evidence type="ECO:0000256" key="2">
    <source>
        <dbReference type="ARBA" id="ARBA00022723"/>
    </source>
</evidence>
<dbReference type="InterPro" id="IPR036396">
    <property type="entry name" value="Cyt_P450_sf"/>
</dbReference>
<feature type="binding site" description="axial binding residue" evidence="6">
    <location>
        <position position="454"/>
    </location>
    <ligand>
        <name>heme</name>
        <dbReference type="ChEBI" id="CHEBI:30413"/>
    </ligand>
    <ligandPart>
        <name>Fe</name>
        <dbReference type="ChEBI" id="CHEBI:18248"/>
    </ligandPart>
</feature>
<evidence type="ECO:0000256" key="5">
    <source>
        <dbReference type="ARBA" id="ARBA00023033"/>
    </source>
</evidence>
<dbReference type="SUPFAM" id="SSF48264">
    <property type="entry name" value="Cytochrome P450"/>
    <property type="match status" value="1"/>
</dbReference>
<dbReference type="InterPro" id="IPR017972">
    <property type="entry name" value="Cyt_P450_CS"/>
</dbReference>
<evidence type="ECO:0000256" key="4">
    <source>
        <dbReference type="ARBA" id="ARBA00023004"/>
    </source>
</evidence>
<dbReference type="GO" id="GO:0020037">
    <property type="term" value="F:heme binding"/>
    <property type="evidence" value="ECO:0007669"/>
    <property type="project" value="InterPro"/>
</dbReference>